<evidence type="ECO:0000256" key="1">
    <source>
        <dbReference type="ARBA" id="ARBA00006987"/>
    </source>
</evidence>
<dbReference type="SUPFAM" id="SSF53850">
    <property type="entry name" value="Periplasmic binding protein-like II"/>
    <property type="match status" value="1"/>
</dbReference>
<dbReference type="PIRSF" id="PIRSF017082">
    <property type="entry name" value="YflP"/>
    <property type="match status" value="1"/>
</dbReference>
<gene>
    <name evidence="3" type="ORF">CH341_16390</name>
</gene>
<evidence type="ECO:0008006" key="5">
    <source>
        <dbReference type="Google" id="ProtNLM"/>
    </source>
</evidence>
<dbReference type="AlphaFoldDB" id="A0A327KW49"/>
<dbReference type="RefSeq" id="WP_111420097.1">
    <property type="nucleotide sequence ID" value="NZ_NPEX01000110.1"/>
</dbReference>
<proteinExistence type="inferred from homology"/>
<feature type="signal peptide" evidence="2">
    <location>
        <begin position="1"/>
        <end position="31"/>
    </location>
</feature>
<comment type="caution">
    <text evidence="3">The sequence shown here is derived from an EMBL/GenBank/DDBJ whole genome shotgun (WGS) entry which is preliminary data.</text>
</comment>
<evidence type="ECO:0000313" key="3">
    <source>
        <dbReference type="EMBL" id="RAI43039.1"/>
    </source>
</evidence>
<dbReference type="PROSITE" id="PS51318">
    <property type="entry name" value="TAT"/>
    <property type="match status" value="1"/>
</dbReference>
<protein>
    <recommendedName>
        <fullName evidence="5">ABC transporter substrate-binding protein</fullName>
    </recommendedName>
</protein>
<sequence length="329" mass="34215">MSLRRALVALTTVLTTTVAILAAAVPAAAQAFPNGRTIKIVVPFAAGGGVDTLARMLAERMQAKLGTNVIVENRAGANGTIGGQSVQQSTPDGTTVLFSSNTHSMAKQVMLKPPYDPLTDFVSIARVGEAPLLTVMSTKMPQKTLGEVAAAAKANPDQWTAGTPALGSPGHIATIEFMRLTGTKLTVTPYRGTAPALTDVAGGHIQLLTDAMVVLLPMARDGKVKGMAITSSKRSSLAPDIPTAAESGVPGLEVISWYGVWGPPGIPADVVTTLNRAFADATRELAESGRLKELGVDPVYETPEGFAKFMAADVARNAELLKSVGFEPQ</sequence>
<name>A0A327KW49_9BRAD</name>
<dbReference type="PANTHER" id="PTHR42928">
    <property type="entry name" value="TRICARBOXYLATE-BINDING PROTEIN"/>
    <property type="match status" value="1"/>
</dbReference>
<evidence type="ECO:0000313" key="4">
    <source>
        <dbReference type="Proteomes" id="UP000249130"/>
    </source>
</evidence>
<dbReference type="InterPro" id="IPR006311">
    <property type="entry name" value="TAT_signal"/>
</dbReference>
<accession>A0A327KW49</accession>
<comment type="similarity">
    <text evidence="1">Belongs to the UPF0065 (bug) family.</text>
</comment>
<keyword evidence="4" id="KW-1185">Reference proteome</keyword>
<evidence type="ECO:0000256" key="2">
    <source>
        <dbReference type="SAM" id="SignalP"/>
    </source>
</evidence>
<dbReference type="InterPro" id="IPR005064">
    <property type="entry name" value="BUG"/>
</dbReference>
<dbReference type="OrthoDB" id="8196049at2"/>
<dbReference type="EMBL" id="NPEX01000110">
    <property type="protein sequence ID" value="RAI43039.1"/>
    <property type="molecule type" value="Genomic_DNA"/>
</dbReference>
<reference evidence="3 4" key="1">
    <citation type="submission" date="2017-07" db="EMBL/GenBank/DDBJ databases">
        <title>Draft Genome Sequences of Select Purple Nonsulfur Bacteria.</title>
        <authorList>
            <person name="Lasarre B."/>
            <person name="Mckinlay J.B."/>
        </authorList>
    </citation>
    <scope>NUCLEOTIDE SEQUENCE [LARGE SCALE GENOMIC DNA]</scope>
    <source>
        <strain evidence="3 4">DSM 5909</strain>
    </source>
</reference>
<organism evidence="3 4">
    <name type="scientific">Rhodoplanes roseus</name>
    <dbReference type="NCBI Taxonomy" id="29409"/>
    <lineage>
        <taxon>Bacteria</taxon>
        <taxon>Pseudomonadati</taxon>
        <taxon>Pseudomonadota</taxon>
        <taxon>Alphaproteobacteria</taxon>
        <taxon>Hyphomicrobiales</taxon>
        <taxon>Nitrobacteraceae</taxon>
        <taxon>Rhodoplanes</taxon>
    </lineage>
</organism>
<dbReference type="InterPro" id="IPR042100">
    <property type="entry name" value="Bug_dom1"/>
</dbReference>
<dbReference type="Gene3D" id="3.40.190.10">
    <property type="entry name" value="Periplasmic binding protein-like II"/>
    <property type="match status" value="1"/>
</dbReference>
<dbReference type="CDD" id="cd07012">
    <property type="entry name" value="PBP2_Bug_TTT"/>
    <property type="match status" value="1"/>
</dbReference>
<dbReference type="Proteomes" id="UP000249130">
    <property type="component" value="Unassembled WGS sequence"/>
</dbReference>
<feature type="chain" id="PRO_5016383355" description="ABC transporter substrate-binding protein" evidence="2">
    <location>
        <begin position="32"/>
        <end position="329"/>
    </location>
</feature>
<dbReference type="PANTHER" id="PTHR42928:SF5">
    <property type="entry name" value="BLR1237 PROTEIN"/>
    <property type="match status" value="1"/>
</dbReference>
<dbReference type="Gene3D" id="3.40.190.150">
    <property type="entry name" value="Bordetella uptake gene, domain 1"/>
    <property type="match status" value="1"/>
</dbReference>
<keyword evidence="2" id="KW-0732">Signal</keyword>
<dbReference type="Pfam" id="PF03401">
    <property type="entry name" value="TctC"/>
    <property type="match status" value="1"/>
</dbReference>